<comment type="caution">
    <text evidence="2">The sequence shown here is derived from an EMBL/GenBank/DDBJ whole genome shotgun (WGS) entry which is preliminary data.</text>
</comment>
<gene>
    <name evidence="2" type="ORF">EDD76_10877</name>
</gene>
<dbReference type="SUPFAM" id="SSF52218">
    <property type="entry name" value="Flavoproteins"/>
    <property type="match status" value="1"/>
</dbReference>
<evidence type="ECO:0000313" key="3">
    <source>
        <dbReference type="Proteomes" id="UP000295718"/>
    </source>
</evidence>
<dbReference type="GO" id="GO:0010181">
    <property type="term" value="F:FMN binding"/>
    <property type="evidence" value="ECO:0007669"/>
    <property type="project" value="InterPro"/>
</dbReference>
<organism evidence="2 3">
    <name type="scientific">Kineothrix alysoides</name>
    <dbReference type="NCBI Taxonomy" id="1469948"/>
    <lineage>
        <taxon>Bacteria</taxon>
        <taxon>Bacillati</taxon>
        <taxon>Bacillota</taxon>
        <taxon>Clostridia</taxon>
        <taxon>Lachnospirales</taxon>
        <taxon>Lachnospiraceae</taxon>
        <taxon>Kineothrix</taxon>
    </lineage>
</organism>
<dbReference type="InterPro" id="IPR029039">
    <property type="entry name" value="Flavoprotein-like_sf"/>
</dbReference>
<dbReference type="Pfam" id="PF12682">
    <property type="entry name" value="Flavodoxin_4"/>
    <property type="match status" value="1"/>
</dbReference>
<dbReference type="AlphaFoldDB" id="A0A4V2QBX0"/>
<sequence length="167" mass="18963">MSKELVAYFSRKGENYVNGAIKSLDIGNTEVAAKMISDTTGADMFQIEPVKEYNADYNICIEEAKRDKGANIRPEFKNSPADISEYETIYLGYPNYWGTMPMHVWTFLEKYDFTGKKIRPFCTHEGSDMGSSEQDIKKLCPYAEVETPFSIHGASVNEAKDAIEKWI</sequence>
<dbReference type="GO" id="GO:0016651">
    <property type="term" value="F:oxidoreductase activity, acting on NAD(P)H"/>
    <property type="evidence" value="ECO:0007669"/>
    <property type="project" value="UniProtKB-ARBA"/>
</dbReference>
<feature type="domain" description="Flavodoxin-like" evidence="1">
    <location>
        <begin position="27"/>
        <end position="166"/>
    </location>
</feature>
<keyword evidence="3" id="KW-1185">Reference proteome</keyword>
<proteinExistence type="predicted"/>
<evidence type="ECO:0000259" key="1">
    <source>
        <dbReference type="Pfam" id="PF12682"/>
    </source>
</evidence>
<dbReference type="RefSeq" id="WP_108702624.1">
    <property type="nucleotide sequence ID" value="NZ_JPNB01000001.1"/>
</dbReference>
<reference evidence="2 3" key="1">
    <citation type="submission" date="2019-03" db="EMBL/GenBank/DDBJ databases">
        <title>Genomic Encyclopedia of Type Strains, Phase IV (KMG-IV): sequencing the most valuable type-strain genomes for metagenomic binning, comparative biology and taxonomic classification.</title>
        <authorList>
            <person name="Goeker M."/>
        </authorList>
    </citation>
    <scope>NUCLEOTIDE SEQUENCE [LARGE SCALE GENOMIC DNA]</scope>
    <source>
        <strain evidence="2 3">DSM 100556</strain>
    </source>
</reference>
<dbReference type="EMBL" id="SLUO01000008">
    <property type="protein sequence ID" value="TCL57542.1"/>
    <property type="molecule type" value="Genomic_DNA"/>
</dbReference>
<evidence type="ECO:0000313" key="2">
    <source>
        <dbReference type="EMBL" id="TCL57542.1"/>
    </source>
</evidence>
<dbReference type="STRING" id="1469948.GCA_000732725_02045"/>
<dbReference type="PANTHER" id="PTHR39201">
    <property type="entry name" value="EXPORTED PROTEIN-RELATED"/>
    <property type="match status" value="1"/>
</dbReference>
<dbReference type="OrthoDB" id="9806505at2"/>
<dbReference type="Gene3D" id="3.40.50.360">
    <property type="match status" value="1"/>
</dbReference>
<dbReference type="InterPro" id="IPR008254">
    <property type="entry name" value="Flavodoxin/NO_synth"/>
</dbReference>
<protein>
    <submittedName>
        <fullName evidence="2">Flavodoxin</fullName>
    </submittedName>
</protein>
<dbReference type="PANTHER" id="PTHR39201:SF1">
    <property type="entry name" value="FLAVODOXIN-LIKE DOMAIN-CONTAINING PROTEIN"/>
    <property type="match status" value="1"/>
</dbReference>
<dbReference type="Proteomes" id="UP000295718">
    <property type="component" value="Unassembled WGS sequence"/>
</dbReference>
<name>A0A4V2QBX0_9FIRM</name>
<accession>A0A4V2QBX0</accession>